<protein>
    <recommendedName>
        <fullName evidence="3">Fimbrillin family protein</fullName>
    </recommendedName>
</protein>
<name>A0ABP8GBI8_9BACT</name>
<accession>A0ABP8GBI8</accession>
<proteinExistence type="predicted"/>
<evidence type="ECO:0008006" key="3">
    <source>
        <dbReference type="Google" id="ProtNLM"/>
    </source>
</evidence>
<evidence type="ECO:0000313" key="2">
    <source>
        <dbReference type="Proteomes" id="UP001501725"/>
    </source>
</evidence>
<organism evidence="1 2">
    <name type="scientific">Flaviaesturariibacter amylovorans</name>
    <dbReference type="NCBI Taxonomy" id="1084520"/>
    <lineage>
        <taxon>Bacteria</taxon>
        <taxon>Pseudomonadati</taxon>
        <taxon>Bacteroidota</taxon>
        <taxon>Chitinophagia</taxon>
        <taxon>Chitinophagales</taxon>
        <taxon>Chitinophagaceae</taxon>
        <taxon>Flaviaestuariibacter</taxon>
    </lineage>
</organism>
<comment type="caution">
    <text evidence="1">The sequence shown here is derived from an EMBL/GenBank/DDBJ whole genome shotgun (WGS) entry which is preliminary data.</text>
</comment>
<dbReference type="Proteomes" id="UP001501725">
    <property type="component" value="Unassembled WGS sequence"/>
</dbReference>
<sequence>MRLLSLSLLAAVVLCSCKKNQKAEARAQLVFKFKFDSTQLRLDNIGQPSNIAAGGAAQSPVFNAMSAHYLELAPTAFTALGSGLVLWRAPEVASATGPAIDFDQSNVVGDGGTFFSTPLRNIPPGEYEWLRLSVAYQNFDVKYSIDTTIAGNRIQQEASGTIAGFIGFNNFIRSFRVKERSIAVNGARPQGFWGFESALRYNGITFTVLDSATAPSGATTVVNPLFTSSPVPAGSCVVTGSFLPGKLRITGAETENIVVEVSLSTNKSFEWDDRMPNGRWEPLKGEKVRDMGLRGMLPRIME</sequence>
<dbReference type="PROSITE" id="PS51257">
    <property type="entry name" value="PROKAR_LIPOPROTEIN"/>
    <property type="match status" value="1"/>
</dbReference>
<gene>
    <name evidence="1" type="ORF">GCM10023184_06810</name>
</gene>
<reference evidence="2" key="1">
    <citation type="journal article" date="2019" name="Int. J. Syst. Evol. Microbiol.">
        <title>The Global Catalogue of Microorganisms (GCM) 10K type strain sequencing project: providing services to taxonomists for standard genome sequencing and annotation.</title>
        <authorList>
            <consortium name="The Broad Institute Genomics Platform"/>
            <consortium name="The Broad Institute Genome Sequencing Center for Infectious Disease"/>
            <person name="Wu L."/>
            <person name="Ma J."/>
        </authorList>
    </citation>
    <scope>NUCLEOTIDE SEQUENCE [LARGE SCALE GENOMIC DNA]</scope>
    <source>
        <strain evidence="2">JCM 17919</strain>
    </source>
</reference>
<dbReference type="EMBL" id="BAABGY010000002">
    <property type="protein sequence ID" value="GAA4321197.1"/>
    <property type="molecule type" value="Genomic_DNA"/>
</dbReference>
<dbReference type="RefSeq" id="WP_345253395.1">
    <property type="nucleotide sequence ID" value="NZ_BAABGY010000002.1"/>
</dbReference>
<evidence type="ECO:0000313" key="1">
    <source>
        <dbReference type="EMBL" id="GAA4321197.1"/>
    </source>
</evidence>
<keyword evidence="2" id="KW-1185">Reference proteome</keyword>